<dbReference type="InterPro" id="IPR050796">
    <property type="entry name" value="SCF_F-box_component"/>
</dbReference>
<reference evidence="2" key="2">
    <citation type="journal article" date="2023" name="Plants (Basel)">
        <title>Annotation of the Turnera subulata (Passifloraceae) Draft Genome Reveals the S-Locus Evolved after the Divergence of Turneroideae from Passifloroideae in a Stepwise Manner.</title>
        <authorList>
            <person name="Henning P.M."/>
            <person name="Roalson E.H."/>
            <person name="Mir W."/>
            <person name="McCubbin A.G."/>
            <person name="Shore J.S."/>
        </authorList>
    </citation>
    <scope>NUCLEOTIDE SEQUENCE</scope>
    <source>
        <strain evidence="2">F60SS</strain>
    </source>
</reference>
<dbReference type="InterPro" id="IPR006527">
    <property type="entry name" value="F-box-assoc_dom_typ1"/>
</dbReference>
<dbReference type="Pfam" id="PF07734">
    <property type="entry name" value="FBA_1"/>
    <property type="match status" value="1"/>
</dbReference>
<dbReference type="AlphaFoldDB" id="A0A9Q0GIS1"/>
<evidence type="ECO:0000259" key="1">
    <source>
        <dbReference type="Pfam" id="PF07734"/>
    </source>
</evidence>
<feature type="domain" description="F-box associated beta-propeller type 1" evidence="1">
    <location>
        <begin position="44"/>
        <end position="199"/>
    </location>
</feature>
<feature type="non-terminal residue" evidence="2">
    <location>
        <position position="1"/>
    </location>
</feature>
<name>A0A9Q0GIS1_9ROSI</name>
<dbReference type="NCBIfam" id="TIGR01640">
    <property type="entry name" value="F_box_assoc_1"/>
    <property type="match status" value="1"/>
</dbReference>
<dbReference type="EMBL" id="JAKUCV010000267">
    <property type="protein sequence ID" value="KAJ4850632.1"/>
    <property type="molecule type" value="Genomic_DNA"/>
</dbReference>
<dbReference type="PANTHER" id="PTHR31672:SF13">
    <property type="entry name" value="F-BOX PROTEIN CPR30-LIKE"/>
    <property type="match status" value="1"/>
</dbReference>
<accession>A0A9Q0GIS1</accession>
<dbReference type="PANTHER" id="PTHR31672">
    <property type="entry name" value="BNACNNG10540D PROTEIN"/>
    <property type="match status" value="1"/>
</dbReference>
<proteinExistence type="predicted"/>
<dbReference type="OrthoDB" id="5319261at2759"/>
<protein>
    <recommendedName>
        <fullName evidence="1">F-box associated beta-propeller type 1 domain-containing protein</fullName>
    </recommendedName>
</protein>
<evidence type="ECO:0000313" key="2">
    <source>
        <dbReference type="EMBL" id="KAJ4850632.1"/>
    </source>
</evidence>
<comment type="caution">
    <text evidence="2">The sequence shown here is derived from an EMBL/GenBank/DDBJ whole genome shotgun (WGS) entry which is preliminary data.</text>
</comment>
<gene>
    <name evidence="2" type="ORF">Tsubulata_020099</name>
</gene>
<dbReference type="InterPro" id="IPR017451">
    <property type="entry name" value="F-box-assoc_interact_dom"/>
</dbReference>
<reference evidence="2" key="1">
    <citation type="submission" date="2022-02" db="EMBL/GenBank/DDBJ databases">
        <authorList>
            <person name="Henning P.M."/>
            <person name="McCubbin A.G."/>
            <person name="Shore J.S."/>
        </authorList>
    </citation>
    <scope>NUCLEOTIDE SEQUENCE</scope>
    <source>
        <strain evidence="2">F60SS</strain>
        <tissue evidence="2">Leaves</tissue>
    </source>
</reference>
<dbReference type="Proteomes" id="UP001141552">
    <property type="component" value="Unassembled WGS sequence"/>
</dbReference>
<evidence type="ECO:0000313" key="3">
    <source>
        <dbReference type="Proteomes" id="UP001141552"/>
    </source>
</evidence>
<organism evidence="2 3">
    <name type="scientific">Turnera subulata</name>
    <dbReference type="NCBI Taxonomy" id="218843"/>
    <lineage>
        <taxon>Eukaryota</taxon>
        <taxon>Viridiplantae</taxon>
        <taxon>Streptophyta</taxon>
        <taxon>Embryophyta</taxon>
        <taxon>Tracheophyta</taxon>
        <taxon>Spermatophyta</taxon>
        <taxon>Magnoliopsida</taxon>
        <taxon>eudicotyledons</taxon>
        <taxon>Gunneridae</taxon>
        <taxon>Pentapetalae</taxon>
        <taxon>rosids</taxon>
        <taxon>fabids</taxon>
        <taxon>Malpighiales</taxon>
        <taxon>Passifloraceae</taxon>
        <taxon>Turnera</taxon>
    </lineage>
</organism>
<keyword evidence="3" id="KW-1185">Reference proteome</keyword>
<sequence>MEQSITKFSPSNYGIKSSDELRFFTTVVLSQYSGDVKNRKYMAPDQLSGQERFYNFVRSCNGLVCLRFTSTHYSKWETFFWNPYTGICRKLPHRNYFAYGCWYDSASDDYKVFAVTHPLPDSRPRDGEVEIFFLKAGSWKILKISDRKYLQRILWKGGMGLFLNGALHWRRRESSRGGKGEIIAFDLGKEKCYYVPSPPNQISAGIEPYYSLGGQKHYLGNEGILQRGFVGSLYFIYFFKDTQSPNICVRLHTTVFQG</sequence>